<reference evidence="1 2" key="1">
    <citation type="submission" date="2019-02" db="EMBL/GenBank/DDBJ databases">
        <title>Deep-cultivation of Planctomycetes and their phenomic and genomic characterization uncovers novel biology.</title>
        <authorList>
            <person name="Wiegand S."/>
            <person name="Jogler M."/>
            <person name="Boedeker C."/>
            <person name="Pinto D."/>
            <person name="Vollmers J."/>
            <person name="Rivas-Marin E."/>
            <person name="Kohn T."/>
            <person name="Peeters S.H."/>
            <person name="Heuer A."/>
            <person name="Rast P."/>
            <person name="Oberbeckmann S."/>
            <person name="Bunk B."/>
            <person name="Jeske O."/>
            <person name="Meyerdierks A."/>
            <person name="Storesund J.E."/>
            <person name="Kallscheuer N."/>
            <person name="Luecker S."/>
            <person name="Lage O.M."/>
            <person name="Pohl T."/>
            <person name="Merkel B.J."/>
            <person name="Hornburger P."/>
            <person name="Mueller R.-W."/>
            <person name="Bruemmer F."/>
            <person name="Labrenz M."/>
            <person name="Spormann A.M."/>
            <person name="Op den Camp H."/>
            <person name="Overmann J."/>
            <person name="Amann R."/>
            <person name="Jetten M.S.M."/>
            <person name="Mascher T."/>
            <person name="Medema M.H."/>
            <person name="Devos D.P."/>
            <person name="Kaster A.-K."/>
            <person name="Ovreas L."/>
            <person name="Rohde M."/>
            <person name="Galperin M.Y."/>
            <person name="Jogler C."/>
        </authorList>
    </citation>
    <scope>NUCLEOTIDE SEQUENCE [LARGE SCALE GENOMIC DNA]</scope>
    <source>
        <strain evidence="1 2">ETA_A8</strain>
    </source>
</reference>
<gene>
    <name evidence="1" type="ORF">ETAA8_50570</name>
</gene>
<dbReference type="AlphaFoldDB" id="A0A517YI94"/>
<evidence type="ECO:0008006" key="3">
    <source>
        <dbReference type="Google" id="ProtNLM"/>
    </source>
</evidence>
<evidence type="ECO:0000313" key="2">
    <source>
        <dbReference type="Proteomes" id="UP000315017"/>
    </source>
</evidence>
<dbReference type="Proteomes" id="UP000315017">
    <property type="component" value="Chromosome"/>
</dbReference>
<accession>A0A517YI94</accession>
<organism evidence="1 2">
    <name type="scientific">Anatilimnocola aggregata</name>
    <dbReference type="NCBI Taxonomy" id="2528021"/>
    <lineage>
        <taxon>Bacteria</taxon>
        <taxon>Pseudomonadati</taxon>
        <taxon>Planctomycetota</taxon>
        <taxon>Planctomycetia</taxon>
        <taxon>Pirellulales</taxon>
        <taxon>Pirellulaceae</taxon>
        <taxon>Anatilimnocola</taxon>
    </lineage>
</organism>
<protein>
    <recommendedName>
        <fullName evidence="3">Suppressor of fused-like domain-containing protein</fullName>
    </recommendedName>
</protein>
<keyword evidence="2" id="KW-1185">Reference proteome</keyword>
<sequence>MSEELLLRTFDCRRSYLQQWGNIDRDLLAPLMNPSLMGGPRWPALRQSWQVVRNGARTVIISDGLSDAFDDEIEPSTGFGIEILAETADPLPHQLPRSWLFELVYAVSQQAAAHGGFRELIDELGLLSLEIQAPSQLRSVASPAGNVGILLGLTAPGRETTWHLPAGRAKVVTAKLLMPAELEYVAENFEEGRGKLQSLFTASGSYHLSSPQRASAI</sequence>
<proteinExistence type="predicted"/>
<dbReference type="EMBL" id="CP036274">
    <property type="protein sequence ID" value="QDU29939.1"/>
    <property type="molecule type" value="Genomic_DNA"/>
</dbReference>
<dbReference type="OrthoDB" id="6556108at2"/>
<dbReference type="RefSeq" id="WP_145094559.1">
    <property type="nucleotide sequence ID" value="NZ_CP036274.1"/>
</dbReference>
<dbReference type="KEGG" id="aagg:ETAA8_50570"/>
<evidence type="ECO:0000313" key="1">
    <source>
        <dbReference type="EMBL" id="QDU29939.1"/>
    </source>
</evidence>
<name>A0A517YI94_9BACT</name>